<comment type="similarity">
    <text evidence="1">Belongs to the LysR transcriptional regulatory family.</text>
</comment>
<proteinExistence type="inferred from homology"/>
<dbReference type="GO" id="GO:0006351">
    <property type="term" value="P:DNA-templated transcription"/>
    <property type="evidence" value="ECO:0007669"/>
    <property type="project" value="TreeGrafter"/>
</dbReference>
<evidence type="ECO:0000313" key="7">
    <source>
        <dbReference type="EMBL" id="XDK36225.1"/>
    </source>
</evidence>
<dbReference type="InterPro" id="IPR036390">
    <property type="entry name" value="WH_DNA-bd_sf"/>
</dbReference>
<dbReference type="PANTHER" id="PTHR30537">
    <property type="entry name" value="HTH-TYPE TRANSCRIPTIONAL REGULATOR"/>
    <property type="match status" value="1"/>
</dbReference>
<protein>
    <submittedName>
        <fullName evidence="7">LysR substrate-binding domain-containing protein</fullName>
    </submittedName>
</protein>
<evidence type="ECO:0000259" key="6">
    <source>
        <dbReference type="PROSITE" id="PS50931"/>
    </source>
</evidence>
<dbReference type="GO" id="GO:0043565">
    <property type="term" value="F:sequence-specific DNA binding"/>
    <property type="evidence" value="ECO:0007669"/>
    <property type="project" value="TreeGrafter"/>
</dbReference>
<evidence type="ECO:0000256" key="1">
    <source>
        <dbReference type="ARBA" id="ARBA00009437"/>
    </source>
</evidence>
<feature type="domain" description="HTH lysR-type" evidence="6">
    <location>
        <begin position="6"/>
        <end position="63"/>
    </location>
</feature>
<dbReference type="InterPro" id="IPR058163">
    <property type="entry name" value="LysR-type_TF_proteobact-type"/>
</dbReference>
<dbReference type="Pfam" id="PF00126">
    <property type="entry name" value="HTH_1"/>
    <property type="match status" value="1"/>
</dbReference>
<keyword evidence="4" id="KW-0010">Activator</keyword>
<gene>
    <name evidence="7" type="ORF">AB4Y39_21340</name>
</gene>
<name>A0AB39I0A6_9PSED</name>
<reference evidence="7" key="1">
    <citation type="submission" date="2024-07" db="EMBL/GenBank/DDBJ databases">
        <title>Identification and characteristics of a novel species of coltsfoot's symbiotic bacteria.</title>
        <authorList>
            <person name="Juszczyk A."/>
            <person name="Jasielczuk I."/>
            <person name="Gurgul A."/>
            <person name="Rogala M."/>
            <person name="Kowalczyk A."/>
            <person name="Szmatola T."/>
            <person name="Kosecka-Strojek M."/>
            <person name="Arent Z."/>
            <person name="Latowski D."/>
        </authorList>
    </citation>
    <scope>NUCLEOTIDE SEQUENCE</scope>
    <source>
        <strain evidence="7">Hg7Tf</strain>
    </source>
</reference>
<keyword evidence="2" id="KW-0805">Transcription regulation</keyword>
<organism evidence="7">
    <name type="scientific">Pseudomonas sp. Hg7Tf</name>
    <dbReference type="NCBI Taxonomy" id="3236988"/>
    <lineage>
        <taxon>Bacteria</taxon>
        <taxon>Pseudomonadati</taxon>
        <taxon>Pseudomonadota</taxon>
        <taxon>Gammaproteobacteria</taxon>
        <taxon>Pseudomonadales</taxon>
        <taxon>Pseudomonadaceae</taxon>
        <taxon>Pseudomonas</taxon>
    </lineage>
</organism>
<dbReference type="CDD" id="cd08432">
    <property type="entry name" value="PBP2_GcdR_TrpI_HvrB_AmpR_like"/>
    <property type="match status" value="1"/>
</dbReference>
<dbReference type="InterPro" id="IPR036388">
    <property type="entry name" value="WH-like_DNA-bd_sf"/>
</dbReference>
<dbReference type="AlphaFoldDB" id="A0AB39I0A6"/>
<dbReference type="SUPFAM" id="SSF46785">
    <property type="entry name" value="Winged helix' DNA-binding domain"/>
    <property type="match status" value="1"/>
</dbReference>
<evidence type="ECO:0000256" key="3">
    <source>
        <dbReference type="ARBA" id="ARBA00023125"/>
    </source>
</evidence>
<dbReference type="GO" id="GO:0009891">
    <property type="term" value="P:positive regulation of biosynthetic process"/>
    <property type="evidence" value="ECO:0007669"/>
    <property type="project" value="UniProtKB-ARBA"/>
</dbReference>
<evidence type="ECO:0000256" key="4">
    <source>
        <dbReference type="ARBA" id="ARBA00023159"/>
    </source>
</evidence>
<dbReference type="Gene3D" id="3.40.190.10">
    <property type="entry name" value="Periplasmic binding protein-like II"/>
    <property type="match status" value="2"/>
</dbReference>
<dbReference type="PRINTS" id="PR00039">
    <property type="entry name" value="HTHLYSR"/>
</dbReference>
<dbReference type="InterPro" id="IPR005119">
    <property type="entry name" value="LysR_subst-bd"/>
</dbReference>
<dbReference type="Gene3D" id="1.10.10.10">
    <property type="entry name" value="Winged helix-like DNA-binding domain superfamily/Winged helix DNA-binding domain"/>
    <property type="match status" value="1"/>
</dbReference>
<evidence type="ECO:0000256" key="2">
    <source>
        <dbReference type="ARBA" id="ARBA00023015"/>
    </source>
</evidence>
<keyword evidence="3" id="KW-0238">DNA-binding</keyword>
<dbReference type="RefSeq" id="WP_045181373.1">
    <property type="nucleotide sequence ID" value="NZ_CP162607.1"/>
</dbReference>
<dbReference type="Pfam" id="PF03466">
    <property type="entry name" value="LysR_substrate"/>
    <property type="match status" value="1"/>
</dbReference>
<dbReference type="SUPFAM" id="SSF53850">
    <property type="entry name" value="Periplasmic binding protein-like II"/>
    <property type="match status" value="1"/>
</dbReference>
<evidence type="ECO:0000256" key="5">
    <source>
        <dbReference type="ARBA" id="ARBA00023163"/>
    </source>
</evidence>
<dbReference type="GO" id="GO:0003700">
    <property type="term" value="F:DNA-binding transcription factor activity"/>
    <property type="evidence" value="ECO:0007669"/>
    <property type="project" value="InterPro"/>
</dbReference>
<dbReference type="PANTHER" id="PTHR30537:SF26">
    <property type="entry name" value="GLYCINE CLEAVAGE SYSTEM TRANSCRIPTIONAL ACTIVATOR"/>
    <property type="match status" value="1"/>
</dbReference>
<dbReference type="EMBL" id="CP162607">
    <property type="protein sequence ID" value="XDK36225.1"/>
    <property type="molecule type" value="Genomic_DNA"/>
</dbReference>
<dbReference type="PROSITE" id="PS50931">
    <property type="entry name" value="HTH_LYSR"/>
    <property type="match status" value="1"/>
</dbReference>
<sequence>MSRRLPPLYALRAFEAAARHSSFTRAGDELSITQSAVSRHIRTLEEHFACRLFVRNGRSLQLSEAARLLLPGVREGFAALERACNTLRSEDDILRMKAPSTLTMRWLLARLSRFRHLQPGNEVQLTSAWMDVDHVDFNHEPFDCAVLLGDGHFPPEWEVVRLFSELLIPVGAPELLNEGPWDARRLAGVELLHPTPDKRDWRSWLARMGLTDKVSLKGGQVFDTLELGMIAAARGYGVSMGDLLMVAEDVAQGRLSLPWPAAVASGMDYYLVWPKTRPGGERLRRLSDFLQGEADAMDLPKVEIFGAAAAPIASKADSHNGPVKG</sequence>
<dbReference type="InterPro" id="IPR000847">
    <property type="entry name" value="LysR_HTH_N"/>
</dbReference>
<keyword evidence="5" id="KW-0804">Transcription</keyword>
<accession>A0AB39I0A6</accession>
<dbReference type="FunFam" id="1.10.10.10:FF:000038">
    <property type="entry name" value="Glycine cleavage system transcriptional activator"/>
    <property type="match status" value="1"/>
</dbReference>